<evidence type="ECO:0000313" key="7">
    <source>
        <dbReference type="Proteomes" id="UP000002382"/>
    </source>
</evidence>
<sequence length="76" mass="8551">MMMNYVVIDEERCKGCGLCINACPKKVLSFSKKFNSKGYHPAQQHDPDNCIGCGFCYMMCPDTAITVYRETAEVSK</sequence>
<dbReference type="EMBL" id="CP001634">
    <property type="protein sequence ID" value="ACR80838.1"/>
    <property type="molecule type" value="Genomic_DNA"/>
</dbReference>
<reference evidence="6 7" key="1">
    <citation type="submission" date="2009-06" db="EMBL/GenBank/DDBJ databases">
        <title>Complete sequence of Thermotogales bacterium TBF 19.5.1.</title>
        <authorList>
            <consortium name="US DOE Joint Genome Institute"/>
            <person name="Lucas S."/>
            <person name="Copeland A."/>
            <person name="Lapidus A."/>
            <person name="Glavina del Rio T."/>
            <person name="Tice H."/>
            <person name="Bruce D."/>
            <person name="Goodwin L."/>
            <person name="Pitluck S."/>
            <person name="Chertkov O."/>
            <person name="Brettin T."/>
            <person name="Detter J.C."/>
            <person name="Han C."/>
            <person name="Schmutz J."/>
            <person name="Larimer F."/>
            <person name="Land M."/>
            <person name="Hauser L."/>
            <person name="Kyrpides N."/>
            <person name="Ovchinnikova G."/>
            <person name="Noll K."/>
        </authorList>
    </citation>
    <scope>NUCLEOTIDE SEQUENCE [LARGE SCALE GENOMIC DNA]</scope>
    <source>
        <strain evidence="7">ATCC BAA-1733 / DSM 21960 / TBF 19.5.1</strain>
    </source>
</reference>
<protein>
    <submittedName>
        <fullName evidence="6">4Fe-4S ferredoxin iron-sulfur binding domain protein</fullName>
    </submittedName>
</protein>
<proteinExistence type="predicted"/>
<dbReference type="OrthoDB" id="9804603at2"/>
<evidence type="ECO:0000256" key="2">
    <source>
        <dbReference type="ARBA" id="ARBA00022723"/>
    </source>
</evidence>
<dbReference type="eggNOG" id="COG1146">
    <property type="taxonomic scope" value="Bacteria"/>
</dbReference>
<dbReference type="SUPFAM" id="SSF54862">
    <property type="entry name" value="4Fe-4S ferredoxins"/>
    <property type="match status" value="1"/>
</dbReference>
<accession>C5CIQ5</accession>
<evidence type="ECO:0000313" key="6">
    <source>
        <dbReference type="EMBL" id="ACR80838.1"/>
    </source>
</evidence>
<dbReference type="PANTHER" id="PTHR43687:SF1">
    <property type="entry name" value="FERREDOXIN III"/>
    <property type="match status" value="1"/>
</dbReference>
<feature type="domain" description="4Fe-4S ferredoxin-type" evidence="5">
    <location>
        <begin position="4"/>
        <end position="33"/>
    </location>
</feature>
<dbReference type="GO" id="GO:0046872">
    <property type="term" value="F:metal ion binding"/>
    <property type="evidence" value="ECO:0007669"/>
    <property type="project" value="UniProtKB-KW"/>
</dbReference>
<keyword evidence="3" id="KW-0408">Iron</keyword>
<feature type="domain" description="4Fe-4S ferredoxin-type" evidence="5">
    <location>
        <begin position="41"/>
        <end position="70"/>
    </location>
</feature>
<dbReference type="PROSITE" id="PS00198">
    <property type="entry name" value="4FE4S_FER_1"/>
    <property type="match status" value="2"/>
</dbReference>
<dbReference type="InterPro" id="IPR050572">
    <property type="entry name" value="Fe-S_Ferredoxin"/>
</dbReference>
<evidence type="ECO:0000256" key="1">
    <source>
        <dbReference type="ARBA" id="ARBA00022485"/>
    </source>
</evidence>
<keyword evidence="2" id="KW-0479">Metal-binding</keyword>
<dbReference type="KEGG" id="kol:Kole_2161"/>
<keyword evidence="7" id="KW-1185">Reference proteome</keyword>
<dbReference type="Gene3D" id="3.30.70.20">
    <property type="match status" value="1"/>
</dbReference>
<keyword evidence="1" id="KW-0004">4Fe-4S</keyword>
<dbReference type="PROSITE" id="PS51379">
    <property type="entry name" value="4FE4S_FER_2"/>
    <property type="match status" value="2"/>
</dbReference>
<dbReference type="PANTHER" id="PTHR43687">
    <property type="entry name" value="ADENYLYLSULFATE REDUCTASE, BETA SUBUNIT"/>
    <property type="match status" value="1"/>
</dbReference>
<organism evidence="6 7">
    <name type="scientific">Kosmotoga olearia (strain ATCC BAA-1733 / DSM 21960 / TBF 19.5.1)</name>
    <dbReference type="NCBI Taxonomy" id="521045"/>
    <lineage>
        <taxon>Bacteria</taxon>
        <taxon>Thermotogati</taxon>
        <taxon>Thermotogota</taxon>
        <taxon>Thermotogae</taxon>
        <taxon>Kosmotogales</taxon>
        <taxon>Kosmotogaceae</taxon>
        <taxon>Kosmotoga</taxon>
    </lineage>
</organism>
<evidence type="ECO:0000256" key="3">
    <source>
        <dbReference type="ARBA" id="ARBA00023004"/>
    </source>
</evidence>
<dbReference type="InterPro" id="IPR017900">
    <property type="entry name" value="4Fe4S_Fe_S_CS"/>
</dbReference>
<name>C5CIQ5_KOSOT</name>
<reference evidence="6 7" key="2">
    <citation type="journal article" date="2011" name="J. Bacteriol.">
        <title>Genome Sequence of Kosmotoga olearia Strain TBF 19.5.1, a Thermophilic Bacterium with a Wide Growth Temperature Range, Isolated from the Troll B Oil Platform in the North Sea.</title>
        <authorList>
            <person name="Swithers K.S."/>
            <person name="Dipippo J.L."/>
            <person name="Bruce D.C."/>
            <person name="Detter C."/>
            <person name="Tapia R."/>
            <person name="Han S."/>
            <person name="Goodwin L.A."/>
            <person name="Han J."/>
            <person name="Woyke T."/>
            <person name="Pitluck S."/>
            <person name="Pennacchio L."/>
            <person name="Nolan M."/>
            <person name="Mikhailova N."/>
            <person name="Land M.L."/>
            <person name="Nesbo C.L."/>
            <person name="Gogarten J.P."/>
            <person name="Noll K.M."/>
        </authorList>
    </citation>
    <scope>NUCLEOTIDE SEQUENCE [LARGE SCALE GENOMIC DNA]</scope>
    <source>
        <strain evidence="7">ATCC BAA-1733 / DSM 21960 / TBF 19.5.1</strain>
    </source>
</reference>
<keyword evidence="4" id="KW-0411">Iron-sulfur</keyword>
<dbReference type="Pfam" id="PF12838">
    <property type="entry name" value="Fer4_7"/>
    <property type="match status" value="1"/>
</dbReference>
<evidence type="ECO:0000259" key="5">
    <source>
        <dbReference type="PROSITE" id="PS51379"/>
    </source>
</evidence>
<dbReference type="AlphaFoldDB" id="C5CIQ5"/>
<dbReference type="STRING" id="521045.Kole_2161"/>
<dbReference type="Proteomes" id="UP000002382">
    <property type="component" value="Chromosome"/>
</dbReference>
<dbReference type="GO" id="GO:0051539">
    <property type="term" value="F:4 iron, 4 sulfur cluster binding"/>
    <property type="evidence" value="ECO:0007669"/>
    <property type="project" value="UniProtKB-KW"/>
</dbReference>
<gene>
    <name evidence="6" type="ordered locus">Kole_2161</name>
</gene>
<dbReference type="HOGENOM" id="CLU_139698_5_3_0"/>
<evidence type="ECO:0000256" key="4">
    <source>
        <dbReference type="ARBA" id="ARBA00023014"/>
    </source>
</evidence>
<dbReference type="InterPro" id="IPR017896">
    <property type="entry name" value="4Fe4S_Fe-S-bd"/>
</dbReference>